<dbReference type="Gene3D" id="2.10.270.10">
    <property type="entry name" value="Cholin Binding"/>
    <property type="match status" value="1"/>
</dbReference>
<accession>G9WNF5</accession>
<evidence type="ECO:0000313" key="2">
    <source>
        <dbReference type="EMBL" id="EHL10692.1"/>
    </source>
</evidence>
<dbReference type="InterPro" id="IPR014044">
    <property type="entry name" value="CAP_dom"/>
</dbReference>
<proteinExistence type="predicted"/>
<protein>
    <recommendedName>
        <fullName evidence="1">SCP domain-containing protein</fullName>
    </recommendedName>
</protein>
<dbReference type="RefSeq" id="WP_009534746.1">
    <property type="nucleotide sequence ID" value="NZ_KE148312.1"/>
</dbReference>
<evidence type="ECO:0000313" key="3">
    <source>
        <dbReference type="Proteomes" id="UP000018461"/>
    </source>
</evidence>
<reference evidence="2" key="1">
    <citation type="submission" date="2011-08" db="EMBL/GenBank/DDBJ databases">
        <authorList>
            <consortium name="The Broad Institute Genome Sequencing Platform"/>
            <person name="Earl A."/>
            <person name="Ward D."/>
            <person name="Feldgarden M."/>
            <person name="Gevers D."/>
            <person name="Sizova M."/>
            <person name="Hazen A."/>
            <person name="Epstein S."/>
            <person name="Young S.K."/>
            <person name="Zeng Q."/>
            <person name="Gargeya S."/>
            <person name="Fitzgerald M."/>
            <person name="Haas B."/>
            <person name="Abouelleil A."/>
            <person name="Alvarado L."/>
            <person name="Arachchi H.M."/>
            <person name="Berlin A."/>
            <person name="Brown A."/>
            <person name="Chapman S.B."/>
            <person name="Chen Z."/>
            <person name="Dunbar C."/>
            <person name="Freedman E."/>
            <person name="Gearin G."/>
            <person name="Gellesch M."/>
            <person name="Goldberg J."/>
            <person name="Griggs A."/>
            <person name="Gujja S."/>
            <person name="Heiman D."/>
            <person name="Howarth C."/>
            <person name="Larson L."/>
            <person name="Lui A."/>
            <person name="MacDonald P.J.P."/>
            <person name="Montmayeur A."/>
            <person name="Murphy C."/>
            <person name="Neiman D."/>
            <person name="Pearson M."/>
            <person name="Priest M."/>
            <person name="Roberts A."/>
            <person name="Saif S."/>
            <person name="Shea T."/>
            <person name="Shenoy N."/>
            <person name="Sisk P."/>
            <person name="Stolte C."/>
            <person name="Sykes S."/>
            <person name="Wortman J."/>
            <person name="Nusbaum C."/>
            <person name="Birren B."/>
        </authorList>
    </citation>
    <scope>NUCLEOTIDE SEQUENCE</scope>
    <source>
        <strain evidence="2">ACB1</strain>
    </source>
</reference>
<dbReference type="Proteomes" id="UP000018461">
    <property type="component" value="Unassembled WGS sequence"/>
</dbReference>
<evidence type="ECO:0000259" key="1">
    <source>
        <dbReference type="Pfam" id="PF00188"/>
    </source>
</evidence>
<dbReference type="Gene3D" id="3.40.33.10">
    <property type="entry name" value="CAP"/>
    <property type="match status" value="1"/>
</dbReference>
<dbReference type="SUPFAM" id="SSF55797">
    <property type="entry name" value="PR-1-like"/>
    <property type="match status" value="1"/>
</dbReference>
<dbReference type="PATRIC" id="fig|796943.3.peg.1301"/>
<name>G9WNF5_9FIRM</name>
<dbReference type="PANTHER" id="PTHR31157:SF1">
    <property type="entry name" value="SCP DOMAIN-CONTAINING PROTEIN"/>
    <property type="match status" value="1"/>
</dbReference>
<dbReference type="AlphaFoldDB" id="G9WNF5"/>
<dbReference type="SUPFAM" id="SSF69360">
    <property type="entry name" value="Cell wall binding repeat"/>
    <property type="match status" value="1"/>
</dbReference>
<organism evidence="2 3">
    <name type="scientific">Oribacterium parvum ACB1</name>
    <dbReference type="NCBI Taxonomy" id="796943"/>
    <lineage>
        <taxon>Bacteria</taxon>
        <taxon>Bacillati</taxon>
        <taxon>Bacillota</taxon>
        <taxon>Clostridia</taxon>
        <taxon>Lachnospirales</taxon>
        <taxon>Lachnospiraceae</taxon>
        <taxon>Oribacterium</taxon>
    </lineage>
</organism>
<dbReference type="InterPro" id="IPR035940">
    <property type="entry name" value="CAP_sf"/>
</dbReference>
<dbReference type="EMBL" id="AFZC02000003">
    <property type="protein sequence ID" value="EHL10692.1"/>
    <property type="molecule type" value="Genomic_DNA"/>
</dbReference>
<feature type="domain" description="SCP" evidence="1">
    <location>
        <begin position="145"/>
        <end position="251"/>
    </location>
</feature>
<dbReference type="PANTHER" id="PTHR31157">
    <property type="entry name" value="SCP DOMAIN-CONTAINING PROTEIN"/>
    <property type="match status" value="1"/>
</dbReference>
<dbReference type="Pfam" id="PF00188">
    <property type="entry name" value="CAP"/>
    <property type="match status" value="1"/>
</dbReference>
<keyword evidence="3" id="KW-1185">Reference proteome</keyword>
<gene>
    <name evidence="2" type="ORF">HMPREF9625_00888</name>
</gene>
<sequence length="256" mass="28673">MKKHRTNRHNIGANCSKVFLVKKYKTAYKTFILLSAFLFLSAFPALARGWVRDTASYLWSYDLGNGNYCKSTWQWIDDNKSGVAKCYRFDQNGFLLTNTVTADGCSVNENGEWTVNNVVQTKAINVNAASSPSVSQSLPIKKEVLDKINQYRVGSSLSSLDEKESLDAIAEVRAQECAVSFSHTRPQGGSVLNENDVYGEILACNMHTPEKTVQAWEDSPTHNHVMLVKDFESFGSGYYVDSDGNDYCVVLFSYYD</sequence>
<dbReference type="STRING" id="796943.HMPREF9625_00888"/>
<dbReference type="CDD" id="cd05379">
    <property type="entry name" value="CAP_bacterial"/>
    <property type="match status" value="1"/>
</dbReference>
<reference evidence="2" key="2">
    <citation type="submission" date="2013-03" db="EMBL/GenBank/DDBJ databases">
        <title>The Genome Sequence of Oribacterium sp. ACB1.</title>
        <authorList>
            <consortium name="The Broad Institute Genomics Platform"/>
            <consortium name="The Broad Institute Genome Sequencing Center for Infectious Disease"/>
            <person name="Earl A."/>
            <person name="Ward D."/>
            <person name="Feldgarden M."/>
            <person name="Gevers D."/>
            <person name="Sizova M."/>
            <person name="Hazen A."/>
            <person name="Epstein S."/>
            <person name="Walker B."/>
            <person name="Young S."/>
            <person name="Zeng Q."/>
            <person name="Gargeya S."/>
            <person name="Fitzgerald M."/>
            <person name="Haas B."/>
            <person name="Abouelleil A."/>
            <person name="Allen A.W."/>
            <person name="Alvarado L."/>
            <person name="Arachchi H.M."/>
            <person name="Berlin A.M."/>
            <person name="Chapman S.B."/>
            <person name="Gainer-Dewar J."/>
            <person name="Goldberg J."/>
            <person name="Griggs A."/>
            <person name="Gujja S."/>
            <person name="Hansen M."/>
            <person name="Howarth C."/>
            <person name="Imamovic A."/>
            <person name="Ireland A."/>
            <person name="Larimer J."/>
            <person name="McCowan C."/>
            <person name="Murphy C."/>
            <person name="Pearson M."/>
            <person name="Poon T.W."/>
            <person name="Priest M."/>
            <person name="Roberts A."/>
            <person name="Saif S."/>
            <person name="Shea T."/>
            <person name="Sisk P."/>
            <person name="Sykes S."/>
            <person name="Wortman J."/>
            <person name="Nusbaum C."/>
            <person name="Birren B."/>
        </authorList>
    </citation>
    <scope>NUCLEOTIDE SEQUENCE [LARGE SCALE GENOMIC DNA]</scope>
    <source>
        <strain evidence="2">ACB1</strain>
    </source>
</reference>
<comment type="caution">
    <text evidence="2">The sequence shown here is derived from an EMBL/GenBank/DDBJ whole genome shotgun (WGS) entry which is preliminary data.</text>
</comment>
<dbReference type="HOGENOM" id="CLU_1060510_0_0_9"/>